<dbReference type="PROSITE" id="PS51898">
    <property type="entry name" value="TYR_RECOMBINASE"/>
    <property type="match status" value="1"/>
</dbReference>
<dbReference type="eggNOG" id="COG4974">
    <property type="taxonomic scope" value="Bacteria"/>
</dbReference>
<evidence type="ECO:0000313" key="6">
    <source>
        <dbReference type="Proteomes" id="UP000018004"/>
    </source>
</evidence>
<dbReference type="GO" id="GO:0015074">
    <property type="term" value="P:DNA integration"/>
    <property type="evidence" value="ECO:0007669"/>
    <property type="project" value="InterPro"/>
</dbReference>
<dbReference type="GO" id="GO:0006310">
    <property type="term" value="P:DNA recombination"/>
    <property type="evidence" value="ECO:0007669"/>
    <property type="project" value="UniProtKB-KW"/>
</dbReference>
<dbReference type="Proteomes" id="UP000018004">
    <property type="component" value="Unassembled WGS sequence"/>
</dbReference>
<dbReference type="InterPro" id="IPR002104">
    <property type="entry name" value="Integrase_catalytic"/>
</dbReference>
<dbReference type="PATRIC" id="fig|1341181.4.peg.1249"/>
<dbReference type="Pfam" id="PF13102">
    <property type="entry name" value="Phage_int_SAM_5"/>
    <property type="match status" value="1"/>
</dbReference>
<evidence type="ECO:0000313" key="5">
    <source>
        <dbReference type="EMBL" id="ESU28675.1"/>
    </source>
</evidence>
<dbReference type="SUPFAM" id="SSF56349">
    <property type="entry name" value="DNA breaking-rejoining enzymes"/>
    <property type="match status" value="1"/>
</dbReference>
<dbReference type="CDD" id="cd01185">
    <property type="entry name" value="INTN1_C_like"/>
    <property type="match status" value="1"/>
</dbReference>
<dbReference type="InterPro" id="IPR050090">
    <property type="entry name" value="Tyrosine_recombinase_XerCD"/>
</dbReference>
<comment type="similarity">
    <text evidence="1">Belongs to the 'phage' integrase family.</text>
</comment>
<dbReference type="EMBL" id="AVGG01000005">
    <property type="protein sequence ID" value="ESU28675.1"/>
    <property type="molecule type" value="Genomic_DNA"/>
</dbReference>
<dbReference type="GO" id="GO:0003677">
    <property type="term" value="F:DNA binding"/>
    <property type="evidence" value="ECO:0007669"/>
    <property type="project" value="UniProtKB-KW"/>
</dbReference>
<accession>V6SWA1</accession>
<dbReference type="Gene3D" id="1.10.443.10">
    <property type="entry name" value="Intergrase catalytic core"/>
    <property type="match status" value="1"/>
</dbReference>
<keyword evidence="6" id="KW-1185">Reference proteome</keyword>
<evidence type="ECO:0000256" key="3">
    <source>
        <dbReference type="ARBA" id="ARBA00023172"/>
    </source>
</evidence>
<dbReference type="Gene3D" id="1.10.150.130">
    <property type="match status" value="1"/>
</dbReference>
<dbReference type="InterPro" id="IPR010998">
    <property type="entry name" value="Integrase_recombinase_N"/>
</dbReference>
<dbReference type="PANTHER" id="PTHR30349:SF64">
    <property type="entry name" value="PROPHAGE INTEGRASE INTD-RELATED"/>
    <property type="match status" value="1"/>
</dbReference>
<dbReference type="InterPro" id="IPR025269">
    <property type="entry name" value="SAM-like_dom"/>
</dbReference>
<reference evidence="5 6" key="1">
    <citation type="submission" date="2013-08" db="EMBL/GenBank/DDBJ databases">
        <title>Flavobacterium limnosediminis JC2902 genome sequencing.</title>
        <authorList>
            <person name="Lee K."/>
            <person name="Yi H."/>
            <person name="Park S."/>
            <person name="Chun J."/>
        </authorList>
    </citation>
    <scope>NUCLEOTIDE SEQUENCE [LARGE SCALE GENOMIC DNA]</scope>
    <source>
        <strain evidence="5 6">JC2902</strain>
    </source>
</reference>
<sequence>MKGNSEESRSINSYLDILKGKVYDAQKEILQNDDRVTAATMKNKILGIEEKGHMLITIFKDHNKRMEALIGKEYSLSTHKRYETTLQHTINFMKWKFSISDINIKDINLSFITDFEFYLRTVRNCNNNSTIKYIKNFGKIIRICVANGWLQSDPFMNFKCKIQEVERVYLTEEEIKRIYDKTFNTIRLNQVKDIFLFSCYTGLAYIDVKQLTHNNLIVGIDGTKWISTHRQKTETLSKIPLLPIAEEIVQKYTDHPQCISEEVLLPVPSNQKMNEYLKEIATICEINKELTSHSARHTFATSVTLTNGVPIESVSKMLGHKNLKTTQHYAKILDQKISTDMSALREKLIQKNNTDKNNSLKKSL</sequence>
<dbReference type="Pfam" id="PF00589">
    <property type="entry name" value="Phage_integrase"/>
    <property type="match status" value="1"/>
</dbReference>
<dbReference type="InterPro" id="IPR011010">
    <property type="entry name" value="DNA_brk_join_enz"/>
</dbReference>
<keyword evidence="3" id="KW-0233">DNA recombination</keyword>
<evidence type="ECO:0000256" key="1">
    <source>
        <dbReference type="ARBA" id="ARBA00008857"/>
    </source>
</evidence>
<protein>
    <recommendedName>
        <fullName evidence="4">Tyr recombinase domain-containing protein</fullName>
    </recommendedName>
</protein>
<evidence type="ECO:0000259" key="4">
    <source>
        <dbReference type="PROSITE" id="PS51898"/>
    </source>
</evidence>
<proteinExistence type="inferred from homology"/>
<organism evidence="5 6">
    <name type="scientific">Flavobacterium limnosediminis JC2902</name>
    <dbReference type="NCBI Taxonomy" id="1341181"/>
    <lineage>
        <taxon>Bacteria</taxon>
        <taxon>Pseudomonadati</taxon>
        <taxon>Bacteroidota</taxon>
        <taxon>Flavobacteriia</taxon>
        <taxon>Flavobacteriales</taxon>
        <taxon>Flavobacteriaceae</taxon>
        <taxon>Flavobacterium</taxon>
    </lineage>
</organism>
<dbReference type="InterPro" id="IPR013762">
    <property type="entry name" value="Integrase-like_cat_sf"/>
</dbReference>
<gene>
    <name evidence="5" type="ORF">FLJC2902T_12660</name>
</gene>
<keyword evidence="2" id="KW-0238">DNA-binding</keyword>
<comment type="caution">
    <text evidence="5">The sequence shown here is derived from an EMBL/GenBank/DDBJ whole genome shotgun (WGS) entry which is preliminary data.</text>
</comment>
<dbReference type="PANTHER" id="PTHR30349">
    <property type="entry name" value="PHAGE INTEGRASE-RELATED"/>
    <property type="match status" value="1"/>
</dbReference>
<evidence type="ECO:0000256" key="2">
    <source>
        <dbReference type="ARBA" id="ARBA00023125"/>
    </source>
</evidence>
<name>V6SWA1_9FLAO</name>
<dbReference type="AlphaFoldDB" id="V6SWA1"/>
<dbReference type="STRING" id="1341181.FLJC2902T_12660"/>
<feature type="domain" description="Tyr recombinase" evidence="4">
    <location>
        <begin position="165"/>
        <end position="342"/>
    </location>
</feature>